<dbReference type="InterPro" id="IPR015526">
    <property type="entry name" value="Frizzled/SFRP"/>
</dbReference>
<evidence type="ECO:0000256" key="4">
    <source>
        <dbReference type="ARBA" id="ARBA00022525"/>
    </source>
</evidence>
<keyword evidence="6 11" id="KW-0732">Signal</keyword>
<dbReference type="OrthoDB" id="10053709at2759"/>
<keyword evidence="14" id="KW-1185">Reference proteome</keyword>
<feature type="signal peptide" evidence="11">
    <location>
        <begin position="1"/>
        <end position="23"/>
    </location>
</feature>
<feature type="region of interest" description="Disordered" evidence="10">
    <location>
        <begin position="161"/>
        <end position="218"/>
    </location>
</feature>
<dbReference type="GO" id="GO:0035567">
    <property type="term" value="P:non-canonical Wnt signaling pathway"/>
    <property type="evidence" value="ECO:0007669"/>
    <property type="project" value="TreeGrafter"/>
</dbReference>
<feature type="disulfide bond" evidence="9">
    <location>
        <begin position="121"/>
        <end position="145"/>
    </location>
</feature>
<sequence>MAVNRLQLVITTFICCLLCNCKAFNIQWAQEGFSWQRSLPSGSPVCVDIPTNMSLCQGIGYTKMRLPNLLHHDSLLEVSQQAASWIPLFRLGCHPDTQLFLCSLFTPVCLEHPIPPCRSLCLLVQSSCEATMIKYGYPWPTIVRCDQFPVDNDMCIQAQHSKPQNEAKVAQKVAAKPEDLEPQKHHFNPEPQKSEKRRNKHKRKHKHTTGEPESVGVVGGVWNWNSEETTRNTKSDFLVETPVDTRKTENSNANTNGDGKKIYTEVLDKYCSSEWSLKARATLHKTNNGTVFTIRNYKVLHGNFPSDLKSVQISIPPNLSEQLRKNELRVNRRRFYILGREHEAVYAILWPHKLAQFR</sequence>
<dbReference type="Gene3D" id="1.10.2000.10">
    <property type="entry name" value="Frizzled cysteine-rich domain"/>
    <property type="match status" value="1"/>
</dbReference>
<dbReference type="GO" id="GO:0030154">
    <property type="term" value="P:cell differentiation"/>
    <property type="evidence" value="ECO:0007669"/>
    <property type="project" value="UniProtKB-KW"/>
</dbReference>
<evidence type="ECO:0000256" key="9">
    <source>
        <dbReference type="PROSITE-ProRule" id="PRU00090"/>
    </source>
</evidence>
<evidence type="ECO:0000256" key="5">
    <source>
        <dbReference type="ARBA" id="ARBA00022687"/>
    </source>
</evidence>
<feature type="domain" description="FZ" evidence="12">
    <location>
        <begin position="41"/>
        <end position="158"/>
    </location>
</feature>
<reference evidence="13 14" key="1">
    <citation type="journal article" date="2018" name="Gigascience">
        <title>Genomes of trombidid mites reveal novel predicted allergens and laterally-transferred genes associated with secondary metabolism.</title>
        <authorList>
            <person name="Dong X."/>
            <person name="Chaisiri K."/>
            <person name="Xia D."/>
            <person name="Armstrong S.D."/>
            <person name="Fang Y."/>
            <person name="Donnelly M.J."/>
            <person name="Kadowaki T."/>
            <person name="McGarry J.W."/>
            <person name="Darby A.C."/>
            <person name="Makepeace B.L."/>
        </authorList>
    </citation>
    <scope>NUCLEOTIDE SEQUENCE [LARGE SCALE GENOMIC DNA]</scope>
    <source>
        <strain evidence="13">UoL-UT</strain>
    </source>
</reference>
<dbReference type="GO" id="GO:0017147">
    <property type="term" value="F:Wnt-protein binding"/>
    <property type="evidence" value="ECO:0007669"/>
    <property type="project" value="TreeGrafter"/>
</dbReference>
<keyword evidence="8 9" id="KW-1015">Disulfide bond</keyword>
<comment type="subcellular location">
    <subcellularLocation>
        <location evidence="1">Secreted</location>
    </subcellularLocation>
</comment>
<evidence type="ECO:0000259" key="12">
    <source>
        <dbReference type="PROSITE" id="PS50038"/>
    </source>
</evidence>
<dbReference type="GO" id="GO:0005615">
    <property type="term" value="C:extracellular space"/>
    <property type="evidence" value="ECO:0007669"/>
    <property type="project" value="TreeGrafter"/>
</dbReference>
<keyword evidence="4" id="KW-0964">Secreted</keyword>
<comment type="caution">
    <text evidence="9">Lacks conserved residue(s) required for the propagation of feature annotation.</text>
</comment>
<dbReference type="SMART" id="SM00063">
    <property type="entry name" value="FRI"/>
    <property type="match status" value="1"/>
</dbReference>
<dbReference type="VEuPathDB" id="VectorBase:LDEU005625"/>
<feature type="compositionally biased region" description="Basic residues" evidence="10">
    <location>
        <begin position="195"/>
        <end position="207"/>
    </location>
</feature>
<accession>A0A443SFY3</accession>
<dbReference type="AlphaFoldDB" id="A0A443SFY3"/>
<evidence type="ECO:0000256" key="7">
    <source>
        <dbReference type="ARBA" id="ARBA00022782"/>
    </source>
</evidence>
<dbReference type="Pfam" id="PF01392">
    <property type="entry name" value="Fz"/>
    <property type="match status" value="1"/>
</dbReference>
<dbReference type="InterPro" id="IPR020067">
    <property type="entry name" value="Frizzled_dom"/>
</dbReference>
<keyword evidence="3" id="KW-0217">Developmental protein</keyword>
<evidence type="ECO:0000256" key="1">
    <source>
        <dbReference type="ARBA" id="ARBA00004613"/>
    </source>
</evidence>
<evidence type="ECO:0000313" key="14">
    <source>
        <dbReference type="Proteomes" id="UP000288716"/>
    </source>
</evidence>
<keyword evidence="7" id="KW-0221">Differentiation</keyword>
<dbReference type="STRING" id="299467.A0A443SFY3"/>
<dbReference type="Proteomes" id="UP000288716">
    <property type="component" value="Unassembled WGS sequence"/>
</dbReference>
<evidence type="ECO:0000256" key="6">
    <source>
        <dbReference type="ARBA" id="ARBA00022729"/>
    </source>
</evidence>
<evidence type="ECO:0000256" key="2">
    <source>
        <dbReference type="ARBA" id="ARBA00010054"/>
    </source>
</evidence>
<dbReference type="PANTHER" id="PTHR11309">
    <property type="entry name" value="FRIZZLED"/>
    <property type="match status" value="1"/>
</dbReference>
<gene>
    <name evidence="13" type="ORF">B4U80_00950</name>
</gene>
<comment type="caution">
    <text evidence="13">The sequence shown here is derived from an EMBL/GenBank/DDBJ whole genome shotgun (WGS) entry which is preliminary data.</text>
</comment>
<feature type="chain" id="PRO_5019006151" evidence="11">
    <location>
        <begin position="24"/>
        <end position="358"/>
    </location>
</feature>
<dbReference type="SUPFAM" id="SSF63501">
    <property type="entry name" value="Frizzled cysteine-rich domain"/>
    <property type="match status" value="1"/>
</dbReference>
<proteinExistence type="inferred from homology"/>
<evidence type="ECO:0000256" key="3">
    <source>
        <dbReference type="ARBA" id="ARBA00022473"/>
    </source>
</evidence>
<feature type="disulfide bond" evidence="9">
    <location>
        <begin position="56"/>
        <end position="102"/>
    </location>
</feature>
<evidence type="ECO:0000256" key="8">
    <source>
        <dbReference type="ARBA" id="ARBA00023157"/>
    </source>
</evidence>
<protein>
    <submittedName>
        <fullName evidence="13">Secreted frizzled-related protein 5-like protein</fullName>
    </submittedName>
</protein>
<organism evidence="13 14">
    <name type="scientific">Leptotrombidium deliense</name>
    <dbReference type="NCBI Taxonomy" id="299467"/>
    <lineage>
        <taxon>Eukaryota</taxon>
        <taxon>Metazoa</taxon>
        <taxon>Ecdysozoa</taxon>
        <taxon>Arthropoda</taxon>
        <taxon>Chelicerata</taxon>
        <taxon>Arachnida</taxon>
        <taxon>Acari</taxon>
        <taxon>Acariformes</taxon>
        <taxon>Trombidiformes</taxon>
        <taxon>Prostigmata</taxon>
        <taxon>Anystina</taxon>
        <taxon>Parasitengona</taxon>
        <taxon>Trombiculoidea</taxon>
        <taxon>Trombiculidae</taxon>
        <taxon>Leptotrombidium</taxon>
    </lineage>
</organism>
<feature type="compositionally biased region" description="Basic and acidic residues" evidence="10">
    <location>
        <begin position="175"/>
        <end position="194"/>
    </location>
</feature>
<dbReference type="FunFam" id="1.10.2000.10:FF:000001">
    <property type="entry name" value="secreted frizzled-related protein 2"/>
    <property type="match status" value="1"/>
</dbReference>
<comment type="similarity">
    <text evidence="2">Belongs to the secreted frizzled-related protein (sFRP) family.</text>
</comment>
<evidence type="ECO:0000313" key="13">
    <source>
        <dbReference type="EMBL" id="RWS26415.1"/>
    </source>
</evidence>
<name>A0A443SFY3_9ACAR</name>
<dbReference type="PROSITE" id="PS50038">
    <property type="entry name" value="FZ"/>
    <property type="match status" value="1"/>
</dbReference>
<keyword evidence="5" id="KW-0879">Wnt signaling pathway</keyword>
<dbReference type="EMBL" id="NCKV01002782">
    <property type="protein sequence ID" value="RWS26415.1"/>
    <property type="molecule type" value="Genomic_DNA"/>
</dbReference>
<evidence type="ECO:0000256" key="10">
    <source>
        <dbReference type="SAM" id="MobiDB-lite"/>
    </source>
</evidence>
<dbReference type="InterPro" id="IPR036790">
    <property type="entry name" value="Frizzled_dom_sf"/>
</dbReference>
<evidence type="ECO:0000256" key="11">
    <source>
        <dbReference type="SAM" id="SignalP"/>
    </source>
</evidence>
<dbReference type="GO" id="GO:0060070">
    <property type="term" value="P:canonical Wnt signaling pathway"/>
    <property type="evidence" value="ECO:0007669"/>
    <property type="project" value="TreeGrafter"/>
</dbReference>
<dbReference type="PANTHER" id="PTHR11309:SF148">
    <property type="entry name" value="SECRETED FRIZZLED-RELATED PROTEIN 1"/>
    <property type="match status" value="1"/>
</dbReference>